<keyword evidence="1" id="KW-0732">Signal</keyword>
<reference evidence="3" key="1">
    <citation type="submission" date="2016-12" db="EMBL/GenBank/DDBJ databases">
        <title>Comparative genomics of four Isosphaeraceae planctomycetes: a common pool of plasmids and glycoside hydrolase genes.</title>
        <authorList>
            <person name="Ivanova A."/>
        </authorList>
    </citation>
    <scope>NUCLEOTIDE SEQUENCE [LARGE SCALE GENOMIC DNA]</scope>
    <source>
        <strain evidence="3">PX4</strain>
    </source>
</reference>
<accession>A0A1U7CT64</accession>
<dbReference type="EMBL" id="CP019082">
    <property type="protein sequence ID" value="APW62089.1"/>
    <property type="molecule type" value="Genomic_DNA"/>
</dbReference>
<dbReference type="KEGG" id="pbor:BSF38_03621"/>
<organism evidence="2 3">
    <name type="scientific">Paludisphaera borealis</name>
    <dbReference type="NCBI Taxonomy" id="1387353"/>
    <lineage>
        <taxon>Bacteria</taxon>
        <taxon>Pseudomonadati</taxon>
        <taxon>Planctomycetota</taxon>
        <taxon>Planctomycetia</taxon>
        <taxon>Isosphaerales</taxon>
        <taxon>Isosphaeraceae</taxon>
        <taxon>Paludisphaera</taxon>
    </lineage>
</organism>
<name>A0A1U7CT64_9BACT</name>
<dbReference type="STRING" id="1387353.BSF38_03621"/>
<protein>
    <submittedName>
        <fullName evidence="2">Uncharacterized protein</fullName>
    </submittedName>
</protein>
<feature type="chain" id="PRO_5013273397" evidence="1">
    <location>
        <begin position="22"/>
        <end position="251"/>
    </location>
</feature>
<evidence type="ECO:0000313" key="3">
    <source>
        <dbReference type="Proteomes" id="UP000186309"/>
    </source>
</evidence>
<dbReference type="AlphaFoldDB" id="A0A1U7CT64"/>
<sequence>MHRPLVCLAIAVAFYAFPAFGSDDAPKAADSSGTDAKPKKAECLLLVGLPKTTCKRGEKIIPEIVYKNQGGRDLTIWDSSFCLNHKIIVKDEAGNSPPLTAKGMGCRNAFAPAGGRDRNRPIVIAPGKSHRATAEVDVAIHYQLESGKQYALEVVYDDRQEPTPLTLTSKAVEFKVERGAIASRRAAPNTNHHDAVATTDLMKMGVGASRGHALAELPSEQKSWISWSTAGRPTLRTSSHVTRARSCSKET</sequence>
<proteinExistence type="predicted"/>
<feature type="signal peptide" evidence="1">
    <location>
        <begin position="1"/>
        <end position="21"/>
    </location>
</feature>
<dbReference type="Proteomes" id="UP000186309">
    <property type="component" value="Chromosome"/>
</dbReference>
<gene>
    <name evidence="2" type="ORF">BSF38_03621</name>
</gene>
<keyword evidence="3" id="KW-1185">Reference proteome</keyword>
<evidence type="ECO:0000313" key="2">
    <source>
        <dbReference type="EMBL" id="APW62089.1"/>
    </source>
</evidence>
<evidence type="ECO:0000256" key="1">
    <source>
        <dbReference type="SAM" id="SignalP"/>
    </source>
</evidence>